<proteinExistence type="predicted"/>
<comment type="caution">
    <text evidence="1">The sequence shown here is derived from an EMBL/GenBank/DDBJ whole genome shotgun (WGS) entry which is preliminary data.</text>
</comment>
<accession>A0A2M7E928</accession>
<protein>
    <submittedName>
        <fullName evidence="1">Uncharacterized protein</fullName>
    </submittedName>
</protein>
<dbReference type="AlphaFoldDB" id="A0A2M7E928"/>
<evidence type="ECO:0000313" key="2">
    <source>
        <dbReference type="Proteomes" id="UP000228886"/>
    </source>
</evidence>
<sequence length="102" mass="11302">MVLNKKKLLNKMTKTKILTLIATLIFVFMPLTSLALILVHQTHSLSPKGSTSINVVANGARYRFIVGISLGGHSPNPDEGFVYSTDGYKYQQSSITWEYPEA</sequence>
<dbReference type="Proteomes" id="UP000228886">
    <property type="component" value="Unassembled WGS sequence"/>
</dbReference>
<evidence type="ECO:0000313" key="1">
    <source>
        <dbReference type="EMBL" id="PIV64191.1"/>
    </source>
</evidence>
<gene>
    <name evidence="1" type="ORF">COS11_03465</name>
</gene>
<organism evidence="1 2">
    <name type="scientific">bacterium (Candidatus Ratteibacteria) CG01_land_8_20_14_3_00_40_19</name>
    <dbReference type="NCBI Taxonomy" id="2014290"/>
    <lineage>
        <taxon>Bacteria</taxon>
        <taxon>Candidatus Ratteibacteria</taxon>
    </lineage>
</organism>
<feature type="non-terminal residue" evidence="1">
    <location>
        <position position="102"/>
    </location>
</feature>
<reference evidence="2" key="1">
    <citation type="submission" date="2017-09" db="EMBL/GenBank/DDBJ databases">
        <title>Depth-based differentiation of microbial function through sediment-hosted aquifers and enrichment of novel symbionts in the deep terrestrial subsurface.</title>
        <authorList>
            <person name="Probst A.J."/>
            <person name="Ladd B."/>
            <person name="Jarett J.K."/>
            <person name="Geller-Mcgrath D.E."/>
            <person name="Sieber C.M.K."/>
            <person name="Emerson J.B."/>
            <person name="Anantharaman K."/>
            <person name="Thomas B.C."/>
            <person name="Malmstrom R."/>
            <person name="Stieglmeier M."/>
            <person name="Klingl A."/>
            <person name="Woyke T."/>
            <person name="Ryan C.M."/>
            <person name="Banfield J.F."/>
        </authorList>
    </citation>
    <scope>NUCLEOTIDE SEQUENCE [LARGE SCALE GENOMIC DNA]</scope>
</reference>
<name>A0A2M7E928_9BACT</name>
<dbReference type="EMBL" id="PETL01000169">
    <property type="protein sequence ID" value="PIV64191.1"/>
    <property type="molecule type" value="Genomic_DNA"/>
</dbReference>